<evidence type="ECO:0000313" key="1">
    <source>
        <dbReference type="EMBL" id="MFC5270026.1"/>
    </source>
</evidence>
<proteinExistence type="predicted"/>
<sequence>MPKFPTFPTLYDEVLTIYISKLNKWGYLNPGQIKGGTLSWSWRGNQTANISIWVNTHSKTPYLELNYKCQNKPINYKVELVSVSSNLGKGRVWYFLCPHTGKRCRNLYLVGERFLHREAFTGCLYEKQTYSNYKRGLDKLFEKAFRSERLYEQLYKKHFKTHYAGKPTKRYLKLMKKIQESEQLTPDQIERLYLI</sequence>
<keyword evidence="2" id="KW-1185">Reference proteome</keyword>
<gene>
    <name evidence="1" type="ORF">ACFPIB_05355</name>
</gene>
<dbReference type="RefSeq" id="WP_378016404.1">
    <property type="nucleotide sequence ID" value="NZ_JBHSKT010000003.1"/>
</dbReference>
<dbReference type="EMBL" id="JBHSKT010000003">
    <property type="protein sequence ID" value="MFC5270026.1"/>
    <property type="molecule type" value="Genomic_DNA"/>
</dbReference>
<reference evidence="2" key="1">
    <citation type="journal article" date="2019" name="Int. J. Syst. Evol. Microbiol.">
        <title>The Global Catalogue of Microorganisms (GCM) 10K type strain sequencing project: providing services to taxonomists for standard genome sequencing and annotation.</title>
        <authorList>
            <consortium name="The Broad Institute Genomics Platform"/>
            <consortium name="The Broad Institute Genome Sequencing Center for Infectious Disease"/>
            <person name="Wu L."/>
            <person name="Ma J."/>
        </authorList>
    </citation>
    <scope>NUCLEOTIDE SEQUENCE [LARGE SCALE GENOMIC DNA]</scope>
    <source>
        <strain evidence="2">KACC 12602</strain>
    </source>
</reference>
<name>A0ABW0E8W4_9BACT</name>
<accession>A0ABW0E8W4</accession>
<organism evidence="1 2">
    <name type="scientific">Adhaeribacter terreus</name>
    <dbReference type="NCBI Taxonomy" id="529703"/>
    <lineage>
        <taxon>Bacteria</taxon>
        <taxon>Pseudomonadati</taxon>
        <taxon>Bacteroidota</taxon>
        <taxon>Cytophagia</taxon>
        <taxon>Cytophagales</taxon>
        <taxon>Hymenobacteraceae</taxon>
        <taxon>Adhaeribacter</taxon>
    </lineage>
</organism>
<dbReference type="Proteomes" id="UP001596161">
    <property type="component" value="Unassembled WGS sequence"/>
</dbReference>
<protein>
    <submittedName>
        <fullName evidence="1">Uncharacterized protein</fullName>
    </submittedName>
</protein>
<evidence type="ECO:0000313" key="2">
    <source>
        <dbReference type="Proteomes" id="UP001596161"/>
    </source>
</evidence>
<comment type="caution">
    <text evidence="1">The sequence shown here is derived from an EMBL/GenBank/DDBJ whole genome shotgun (WGS) entry which is preliminary data.</text>
</comment>